<dbReference type="Gene3D" id="2.60.120.650">
    <property type="entry name" value="Cupin"/>
    <property type="match status" value="1"/>
</dbReference>
<evidence type="ECO:0000259" key="4">
    <source>
        <dbReference type="PROSITE" id="PS51184"/>
    </source>
</evidence>
<keyword evidence="2" id="KW-0479">Metal-binding</keyword>
<dbReference type="PROSITE" id="PS51184">
    <property type="entry name" value="JMJC"/>
    <property type="match status" value="1"/>
</dbReference>
<dbReference type="EMBL" id="JBHSAB010000023">
    <property type="protein sequence ID" value="MFC3909351.1"/>
    <property type="molecule type" value="Genomic_DNA"/>
</dbReference>
<keyword evidence="3" id="KW-0408">Iron</keyword>
<dbReference type="GO" id="GO:0016491">
    <property type="term" value="F:oxidoreductase activity"/>
    <property type="evidence" value="ECO:0007669"/>
    <property type="project" value="UniProtKB-KW"/>
</dbReference>
<evidence type="ECO:0000256" key="1">
    <source>
        <dbReference type="ARBA" id="ARBA00001954"/>
    </source>
</evidence>
<protein>
    <submittedName>
        <fullName evidence="5">Cupin domain-containing protein</fullName>
        <ecNumber evidence="5">1.14.11.47</ecNumber>
    </submittedName>
</protein>
<evidence type="ECO:0000256" key="2">
    <source>
        <dbReference type="ARBA" id="ARBA00022723"/>
    </source>
</evidence>
<proteinExistence type="predicted"/>
<organism evidence="5 6">
    <name type="scientific">Legionella dresdenensis</name>
    <dbReference type="NCBI Taxonomy" id="450200"/>
    <lineage>
        <taxon>Bacteria</taxon>
        <taxon>Pseudomonadati</taxon>
        <taxon>Pseudomonadota</taxon>
        <taxon>Gammaproteobacteria</taxon>
        <taxon>Legionellales</taxon>
        <taxon>Legionellaceae</taxon>
        <taxon>Legionella</taxon>
    </lineage>
</organism>
<dbReference type="Gene3D" id="3.40.366.30">
    <property type="entry name" value="50S ribosomal protein L16 arginine hydroxylase, Chain A, Domain 2"/>
    <property type="match status" value="1"/>
</dbReference>
<name>A0ABV8CGN1_9GAMM</name>
<dbReference type="EC" id="1.14.11.47" evidence="5"/>
<gene>
    <name evidence="5" type="ORF">ACFORL_09740</name>
</gene>
<dbReference type="PANTHER" id="PTHR13096">
    <property type="entry name" value="MINA53 MYC INDUCED NUCLEAR ANTIGEN"/>
    <property type="match status" value="1"/>
</dbReference>
<sequence length="391" mass="45362">MINFQEMTVNEFLTEYWQKKFLVIRNALPDFVNPINADELAGLALEEEIESRLVLQQPGKNLSWNLKRGPFEERDFQKLPASHWTLLVQGVDRFVPEVADLLGYFHFLPQWRFDDVMISYAVTDGGVGPHYDHYDVFLFQAQGRRKWQLSTKNCRLDNYQEGLDLRIMKQFDIEQEIILEPGDMLYLPPHVAHNGIALSDDCMTYSFGYRSYEGQELWDSFGEHLAGNANQIWYRDPDWSGIKSSAELPQTAWLQAKNALQQLLDDEENLKKWFGCFATSIDRHAESILPMPLEADEIIPIEEFRTGLLQAEEVIKSAVCRFAFIPEGSQMKLFINGCEWDNNNITTGLVRLVAEHNTIAPVELKPYLGNDADLEFLYELWKLQWLEIVEK</sequence>
<dbReference type="InterPro" id="IPR039994">
    <property type="entry name" value="NO66-like"/>
</dbReference>
<evidence type="ECO:0000256" key="3">
    <source>
        <dbReference type="ARBA" id="ARBA00023004"/>
    </source>
</evidence>
<dbReference type="Proteomes" id="UP001595758">
    <property type="component" value="Unassembled WGS sequence"/>
</dbReference>
<evidence type="ECO:0000313" key="5">
    <source>
        <dbReference type="EMBL" id="MFC3909351.1"/>
    </source>
</evidence>
<accession>A0ABV8CGN1</accession>
<evidence type="ECO:0000313" key="6">
    <source>
        <dbReference type="Proteomes" id="UP001595758"/>
    </source>
</evidence>
<dbReference type="PANTHER" id="PTHR13096:SF8">
    <property type="entry name" value="RIBOSOMAL OXYGENASE 1"/>
    <property type="match status" value="1"/>
</dbReference>
<comment type="caution">
    <text evidence="5">The sequence shown here is derived from an EMBL/GenBank/DDBJ whole genome shotgun (WGS) entry which is preliminary data.</text>
</comment>
<dbReference type="RefSeq" id="WP_382343485.1">
    <property type="nucleotide sequence ID" value="NZ_JBHSAB010000023.1"/>
</dbReference>
<dbReference type="InterPro" id="IPR003347">
    <property type="entry name" value="JmjC_dom"/>
</dbReference>
<feature type="domain" description="JmjC" evidence="4">
    <location>
        <begin position="97"/>
        <end position="226"/>
    </location>
</feature>
<dbReference type="SUPFAM" id="SSF51197">
    <property type="entry name" value="Clavaminate synthase-like"/>
    <property type="match status" value="1"/>
</dbReference>
<comment type="cofactor">
    <cofactor evidence="1">
        <name>Fe(2+)</name>
        <dbReference type="ChEBI" id="CHEBI:29033"/>
    </cofactor>
</comment>
<keyword evidence="6" id="KW-1185">Reference proteome</keyword>
<reference evidence="6" key="1">
    <citation type="journal article" date="2019" name="Int. J. Syst. Evol. Microbiol.">
        <title>The Global Catalogue of Microorganisms (GCM) 10K type strain sequencing project: providing services to taxonomists for standard genome sequencing and annotation.</title>
        <authorList>
            <consortium name="The Broad Institute Genomics Platform"/>
            <consortium name="The Broad Institute Genome Sequencing Center for Infectious Disease"/>
            <person name="Wu L."/>
            <person name="Ma J."/>
        </authorList>
    </citation>
    <scope>NUCLEOTIDE SEQUENCE [LARGE SCALE GENOMIC DNA]</scope>
    <source>
        <strain evidence="6">CCUG 59858</strain>
    </source>
</reference>
<dbReference type="Pfam" id="PF08007">
    <property type="entry name" value="JmjC_2"/>
    <property type="match status" value="1"/>
</dbReference>
<keyword evidence="5" id="KW-0560">Oxidoreductase</keyword>